<sequence>ISGGRVVLGLGSGWQENEHQKYGIGFFSTRERLLRLEEACQLIKALLTEVETTFEGKFYRLEGAPLEPKPIQSPLPLLIGGGGETVTLKITARYADEWNVWGTVDTLKHKMAILDRHCETVHRDPAEIQRSAVALMFLTDDQKFAARMRGNAQATIAGNRNQIRDIVGGYRDAGVNELIVPDFTMGEDKLDILDILINDVFCD</sequence>
<evidence type="ECO:0000313" key="6">
    <source>
        <dbReference type="EMBL" id="SVD22032.1"/>
    </source>
</evidence>
<dbReference type="InterPro" id="IPR050172">
    <property type="entry name" value="SsuD_RutA_monooxygenase"/>
</dbReference>
<dbReference type="InterPro" id="IPR036661">
    <property type="entry name" value="Luciferase-like_sf"/>
</dbReference>
<feature type="non-terminal residue" evidence="6">
    <location>
        <position position="1"/>
    </location>
</feature>
<dbReference type="PANTHER" id="PTHR42847:SF8">
    <property type="entry name" value="CONSERVED PROTEIN"/>
    <property type="match status" value="1"/>
</dbReference>
<evidence type="ECO:0000256" key="2">
    <source>
        <dbReference type="ARBA" id="ARBA00022643"/>
    </source>
</evidence>
<name>A0A382TJU1_9ZZZZ</name>
<dbReference type="GO" id="GO:0046306">
    <property type="term" value="P:alkanesulfonate catabolic process"/>
    <property type="evidence" value="ECO:0007669"/>
    <property type="project" value="TreeGrafter"/>
</dbReference>
<reference evidence="6" key="1">
    <citation type="submission" date="2018-05" db="EMBL/GenBank/DDBJ databases">
        <authorList>
            <person name="Lanie J.A."/>
            <person name="Ng W.-L."/>
            <person name="Kazmierczak K.M."/>
            <person name="Andrzejewski T.M."/>
            <person name="Davidsen T.M."/>
            <person name="Wayne K.J."/>
            <person name="Tettelin H."/>
            <person name="Glass J.I."/>
            <person name="Rusch D."/>
            <person name="Podicherti R."/>
            <person name="Tsui H.-C.T."/>
            <person name="Winkler M.E."/>
        </authorList>
    </citation>
    <scope>NUCLEOTIDE SEQUENCE</scope>
</reference>
<dbReference type="SUPFAM" id="SSF51679">
    <property type="entry name" value="Bacterial luciferase-like"/>
    <property type="match status" value="1"/>
</dbReference>
<evidence type="ECO:0000256" key="1">
    <source>
        <dbReference type="ARBA" id="ARBA00022630"/>
    </source>
</evidence>
<dbReference type="InterPro" id="IPR011251">
    <property type="entry name" value="Luciferase-like_dom"/>
</dbReference>
<dbReference type="Pfam" id="PF00296">
    <property type="entry name" value="Bac_luciferase"/>
    <property type="match status" value="1"/>
</dbReference>
<protein>
    <recommendedName>
        <fullName evidence="5">Luciferase-like domain-containing protein</fullName>
    </recommendedName>
</protein>
<keyword evidence="2" id="KW-0288">FMN</keyword>
<keyword evidence="1" id="KW-0285">Flavoprotein</keyword>
<keyword evidence="4" id="KW-0503">Monooxygenase</keyword>
<organism evidence="6">
    <name type="scientific">marine metagenome</name>
    <dbReference type="NCBI Taxonomy" id="408172"/>
    <lineage>
        <taxon>unclassified sequences</taxon>
        <taxon>metagenomes</taxon>
        <taxon>ecological metagenomes</taxon>
    </lineage>
</organism>
<proteinExistence type="predicted"/>
<dbReference type="Gene3D" id="3.20.20.30">
    <property type="entry name" value="Luciferase-like domain"/>
    <property type="match status" value="1"/>
</dbReference>
<dbReference type="AlphaFoldDB" id="A0A382TJU1"/>
<evidence type="ECO:0000256" key="4">
    <source>
        <dbReference type="ARBA" id="ARBA00023033"/>
    </source>
</evidence>
<dbReference type="PANTHER" id="PTHR42847">
    <property type="entry name" value="ALKANESULFONATE MONOOXYGENASE"/>
    <property type="match status" value="1"/>
</dbReference>
<accession>A0A382TJU1</accession>
<evidence type="ECO:0000256" key="3">
    <source>
        <dbReference type="ARBA" id="ARBA00023002"/>
    </source>
</evidence>
<dbReference type="GO" id="GO:0008726">
    <property type="term" value="F:alkanesulfonate monooxygenase activity"/>
    <property type="evidence" value="ECO:0007669"/>
    <property type="project" value="TreeGrafter"/>
</dbReference>
<dbReference type="EMBL" id="UINC01136962">
    <property type="protein sequence ID" value="SVD22032.1"/>
    <property type="molecule type" value="Genomic_DNA"/>
</dbReference>
<gene>
    <name evidence="6" type="ORF">METZ01_LOCUS374886</name>
</gene>
<evidence type="ECO:0000259" key="5">
    <source>
        <dbReference type="Pfam" id="PF00296"/>
    </source>
</evidence>
<keyword evidence="3" id="KW-0560">Oxidoreductase</keyword>
<feature type="domain" description="Luciferase-like" evidence="5">
    <location>
        <begin position="1"/>
        <end position="149"/>
    </location>
</feature>